<evidence type="ECO:0000256" key="1">
    <source>
        <dbReference type="SAM" id="MobiDB-lite"/>
    </source>
</evidence>
<feature type="compositionally biased region" description="Basic residues" evidence="1">
    <location>
        <begin position="283"/>
        <end position="292"/>
    </location>
</feature>
<proteinExistence type="predicted"/>
<sequence length="292" mass="32222">MSSLFLNGVSDDLATSINIGNPKVNASGGKNIPIFSKSRSGLKVSTPMMLTWGVNENDFDGTGKKTYDMSLQFPSAEYANPDASAFLDNLKRLETLVKEQACANSKAWFGKVQSAEVVEAFWTPMLRYPKDKATGEPDYTKSPTFRVKLPFWDGKFKFEIFNVKGELVFPKEEVNIMDVVPKGSEAKIILQCGGIWFAGGKFGITWKPFQMIVKPKLQLTHGVCHILTEDVKTEANEVKQETLVESDEEDPDREYAAPAEPDSEVSITTSAAEASEAPEVPVKGKKKVVKKP</sequence>
<dbReference type="Pfam" id="PF10927">
    <property type="entry name" value="DUF2738"/>
    <property type="match status" value="1"/>
</dbReference>
<dbReference type="EMBL" id="MN740626">
    <property type="protein sequence ID" value="QHS79202.1"/>
    <property type="molecule type" value="Genomic_DNA"/>
</dbReference>
<dbReference type="InterPro" id="IPR024416">
    <property type="entry name" value="DUF2738"/>
</dbReference>
<feature type="region of interest" description="Disordered" evidence="1">
    <location>
        <begin position="240"/>
        <end position="292"/>
    </location>
</feature>
<dbReference type="AlphaFoldDB" id="A0A6C0AHK5"/>
<name>A0A6C0AHK5_9ZZZZ</name>
<organism evidence="2">
    <name type="scientific">viral metagenome</name>
    <dbReference type="NCBI Taxonomy" id="1070528"/>
    <lineage>
        <taxon>unclassified sequences</taxon>
        <taxon>metagenomes</taxon>
        <taxon>organismal metagenomes</taxon>
    </lineage>
</organism>
<feature type="compositionally biased region" description="Low complexity" evidence="1">
    <location>
        <begin position="264"/>
        <end position="281"/>
    </location>
</feature>
<evidence type="ECO:0000313" key="2">
    <source>
        <dbReference type="EMBL" id="QHS79202.1"/>
    </source>
</evidence>
<protein>
    <submittedName>
        <fullName evidence="2">Uncharacterized protein</fullName>
    </submittedName>
</protein>
<reference evidence="2" key="1">
    <citation type="journal article" date="2020" name="Nature">
        <title>Giant virus diversity and host interactions through global metagenomics.</title>
        <authorList>
            <person name="Schulz F."/>
            <person name="Roux S."/>
            <person name="Paez-Espino D."/>
            <person name="Jungbluth S."/>
            <person name="Walsh D.A."/>
            <person name="Denef V.J."/>
            <person name="McMahon K.D."/>
            <person name="Konstantinidis K.T."/>
            <person name="Eloe-Fadrosh E.A."/>
            <person name="Kyrpides N.C."/>
            <person name="Woyke T."/>
        </authorList>
    </citation>
    <scope>NUCLEOTIDE SEQUENCE</scope>
    <source>
        <strain evidence="2">GVMAG-S-1035118-87</strain>
    </source>
</reference>
<accession>A0A6C0AHK5</accession>